<evidence type="ECO:0000313" key="1">
    <source>
        <dbReference type="EMBL" id="EWC39929.1"/>
    </source>
</evidence>
<comment type="caution">
    <text evidence="1">The sequence shown here is derived from an EMBL/GenBank/DDBJ whole genome shotgun (WGS) entry which is preliminary data.</text>
</comment>
<accession>A0A061JP23</accession>
<sequence>MTFKADKYNRSVSLNCPTCGSTEFSHDGADGQTSELFTCGNCGLQISKDDLIRANDENVQAHAKEIGQAVVKDLQKELHESLKRAFRGSKNIKIR</sequence>
<evidence type="ECO:0000313" key="2">
    <source>
        <dbReference type="Proteomes" id="UP000026923"/>
    </source>
</evidence>
<protein>
    <submittedName>
        <fullName evidence="1">Uncharacterized protein</fullName>
    </submittedName>
</protein>
<reference evidence="1 2" key="1">
    <citation type="journal article" date="2013" name="Genome Announc.">
        <title>Draft Genome of the Nitrogen-Fixing Bacterium Pseudomonas stutzeri Strain KOS6 Isolated from Industrial Hydrocarbon Sludge.</title>
        <authorList>
            <person name="Grigoryeva T.V."/>
            <person name="Laikov A.V."/>
            <person name="Naumova R.P."/>
            <person name="Manolov A.I."/>
            <person name="Larin A.K."/>
            <person name="Karpova I.Y."/>
            <person name="Semashko T.A."/>
            <person name="Alexeev D.G."/>
            <person name="Kostryukova E.S."/>
            <person name="Muller R."/>
            <person name="Govorun V.M."/>
        </authorList>
    </citation>
    <scope>NUCLEOTIDE SEQUENCE [LARGE SCALE GENOMIC DNA]</scope>
    <source>
        <strain evidence="1 2">KOS6</strain>
    </source>
</reference>
<name>A0A061JP23_STUST</name>
<proteinExistence type="predicted"/>
<gene>
    <name evidence="1" type="ORF">B597_017885</name>
</gene>
<organism evidence="1 2">
    <name type="scientific">Stutzerimonas stutzeri KOS6</name>
    <dbReference type="NCBI Taxonomy" id="1218352"/>
    <lineage>
        <taxon>Bacteria</taxon>
        <taxon>Pseudomonadati</taxon>
        <taxon>Pseudomonadota</taxon>
        <taxon>Gammaproteobacteria</taxon>
        <taxon>Pseudomonadales</taxon>
        <taxon>Pseudomonadaceae</taxon>
        <taxon>Stutzerimonas</taxon>
    </lineage>
</organism>
<dbReference type="AlphaFoldDB" id="A0A061JP23"/>
<dbReference type="RefSeq" id="WP_003296367.1">
    <property type="nucleotide sequence ID" value="NZ_KK020676.1"/>
</dbReference>
<dbReference type="Proteomes" id="UP000026923">
    <property type="component" value="Unassembled WGS sequence"/>
</dbReference>
<dbReference type="HOGENOM" id="CLU_179326_0_0_6"/>
<dbReference type="EMBL" id="AMCZ02000028">
    <property type="protein sequence ID" value="EWC39929.1"/>
    <property type="molecule type" value="Genomic_DNA"/>
</dbReference>
<dbReference type="OrthoDB" id="7597037at2"/>